<dbReference type="KEGG" id="dalk:DSCA_48890"/>
<evidence type="ECO:0000256" key="1">
    <source>
        <dbReference type="SAM" id="Phobius"/>
    </source>
</evidence>
<dbReference type="EMBL" id="AP021874">
    <property type="protein sequence ID" value="BBO70959.1"/>
    <property type="molecule type" value="Genomic_DNA"/>
</dbReference>
<dbReference type="AlphaFoldDB" id="A0A5K7YSL0"/>
<evidence type="ECO:0000313" key="3">
    <source>
        <dbReference type="Proteomes" id="UP000427906"/>
    </source>
</evidence>
<name>A0A5K7YSL0_9BACT</name>
<evidence type="ECO:0008006" key="4">
    <source>
        <dbReference type="Google" id="ProtNLM"/>
    </source>
</evidence>
<dbReference type="Proteomes" id="UP000427906">
    <property type="component" value="Chromosome"/>
</dbReference>
<accession>A0A5K7YSL0</accession>
<keyword evidence="1" id="KW-0472">Membrane</keyword>
<protein>
    <recommendedName>
        <fullName evidence="4">Periplasmic heavy metal sensor</fullName>
    </recommendedName>
</protein>
<proteinExistence type="predicted"/>
<evidence type="ECO:0000313" key="2">
    <source>
        <dbReference type="EMBL" id="BBO70959.1"/>
    </source>
</evidence>
<reference evidence="2 3" key="1">
    <citation type="submission" date="2019-11" db="EMBL/GenBank/DDBJ databases">
        <title>Comparative genomics of hydrocarbon-degrading Desulfosarcina strains.</title>
        <authorList>
            <person name="Watanabe M."/>
            <person name="Kojima H."/>
            <person name="Fukui M."/>
        </authorList>
    </citation>
    <scope>NUCLEOTIDE SEQUENCE [LARGE SCALE GENOMIC DNA]</scope>
    <source>
        <strain evidence="2 3">PL12</strain>
    </source>
</reference>
<keyword evidence="1" id="KW-1133">Transmembrane helix</keyword>
<feature type="transmembrane region" description="Helical" evidence="1">
    <location>
        <begin position="20"/>
        <end position="41"/>
    </location>
</feature>
<gene>
    <name evidence="2" type="ORF">DSCA_48890</name>
</gene>
<keyword evidence="1" id="KW-0812">Transmembrane</keyword>
<keyword evidence="3" id="KW-1185">Reference proteome</keyword>
<organism evidence="2 3">
    <name type="scientific">Desulfosarcina alkanivorans</name>
    <dbReference type="NCBI Taxonomy" id="571177"/>
    <lineage>
        <taxon>Bacteria</taxon>
        <taxon>Pseudomonadati</taxon>
        <taxon>Thermodesulfobacteriota</taxon>
        <taxon>Desulfobacteria</taxon>
        <taxon>Desulfobacterales</taxon>
        <taxon>Desulfosarcinaceae</taxon>
        <taxon>Desulfosarcina</taxon>
    </lineage>
</organism>
<sequence length="141" mass="16411">MQMNETLEQIRHALRVLSPVLLFAAAVVTITILMVTDAISFDGRRGPDPERMLSRLQDELALSDEQVQQMRPILEEQMATRRSLFQEVEGRGDRSAMREKMIRLRQEADRQLESILTPEQLEAFREMRRQKMRGRRNAMGG</sequence>